<evidence type="ECO:0000313" key="3">
    <source>
        <dbReference type="Proteomes" id="UP000554482"/>
    </source>
</evidence>
<protein>
    <recommendedName>
        <fullName evidence="4">DUF3741 domain-containing protein</fullName>
    </recommendedName>
</protein>
<dbReference type="AlphaFoldDB" id="A0A7J6V684"/>
<accession>A0A7J6V684</accession>
<feature type="compositionally biased region" description="Polar residues" evidence="1">
    <location>
        <begin position="284"/>
        <end position="294"/>
    </location>
</feature>
<dbReference type="PANTHER" id="PTHR34282">
    <property type="entry name" value="OS01G0228800 PROTEIN-RELATED"/>
    <property type="match status" value="1"/>
</dbReference>
<sequence length="1070" mass="120530">MAKKPDFAQKLLDDLRLKKEWMTNSQNSSRLMAEKYRDFKHPCGESREIGSTMRDMIRWSGNSTRSFATGEPSSELVSVGRVRSSEHIADLSMALAFALKNGVDPHRKYSSNNTVGFPNHLKGKSLDFRERGGGFNLDKRQPLNGPFPTLSHLHVKEISRGAQKLNQILTACYNGINFDIYPTDIAKELLKGAIDLEESLQMLVELQEASEYMISPQRKQKIRLIELEDHSDNRGAKENKQKQLDRPSFSFDPPSRKPLEYAGGSNQNSAKQKMPALSYPKETPQVSSRKQAPSASKLATHRRSSSCSPDFSTAPSLSTPTKHSSLSDSRPDRGRIPNIIAKLMGLEELPPSKESVGARKEPHVDQGARAGNNLKKNLKRNTKQCEPLSLDSEKFAHRTATQKIRQDHNFSSVPETSIIVYAGKIGSTQNHFERDVGERKCRVSKITEDTDILSNSKKSTVKINKLEISTANVHSNRMSKSVKKKRDEDPHLKEQMNKRRAEANKALLKEGVQKVAQKPLKSSETTMAKQERTETQKDAVYKEKRSVNYRFVVTHNLEKHPHPSHSANTLQKSKFQDAKFQQTNSEQPKAKQQLQVRNRSEKRLQHPSITTHDSKGLQKMLPLINHYVPAKNTSTESSDAMPSKVLMGRSHHEDLSGERYATSVGLNKQRGLDENLAEQRSFTRDIKTNVQNVTAPSAPALIKNPQQIPSTQKVDNAQVHKSVNPTELEEAVVKENVAPCNMDQSLKEQFTVVEEPKRSRHDRNEMEESILGSKETEASIKLLDSTQELQKDVDCTFILSSQMEEETPRLNKFEIYAPNATVSSSTMQIENITTIISSSQEAHLVSPNETQALMSSNAISVPIEGFHDSKNVEISSLQGQQAVPKIETPRTLTENQNYLKQILVGSQLFLNAAEALFGLQISVGILHSTGHNYPDEDNKVLLDCGYEVLRRKGRRKEFTFHPWATNSIGSSRIRCLDDLVEELHEDFETLKFCTEHGSNEHDPANSLHELLQKDIQGSKPDVNCMWDLGWGAEMFTYLEKDEVIKDVEKYVLNGLLDDVTRDLLHVTTVF</sequence>
<dbReference type="PANTHER" id="PTHR34282:SF1">
    <property type="entry name" value="DUF3741 DOMAIN-CONTAINING PROTEIN"/>
    <property type="match status" value="1"/>
</dbReference>
<feature type="compositionally biased region" description="Basic and acidic residues" evidence="1">
    <location>
        <begin position="529"/>
        <end position="540"/>
    </location>
</feature>
<organism evidence="2 3">
    <name type="scientific">Thalictrum thalictroides</name>
    <name type="common">Rue-anemone</name>
    <name type="synonym">Anemone thalictroides</name>
    <dbReference type="NCBI Taxonomy" id="46969"/>
    <lineage>
        <taxon>Eukaryota</taxon>
        <taxon>Viridiplantae</taxon>
        <taxon>Streptophyta</taxon>
        <taxon>Embryophyta</taxon>
        <taxon>Tracheophyta</taxon>
        <taxon>Spermatophyta</taxon>
        <taxon>Magnoliopsida</taxon>
        <taxon>Ranunculales</taxon>
        <taxon>Ranunculaceae</taxon>
        <taxon>Thalictroideae</taxon>
        <taxon>Thalictrum</taxon>
    </lineage>
</organism>
<feature type="region of interest" description="Disordered" evidence="1">
    <location>
        <begin position="517"/>
        <end position="540"/>
    </location>
</feature>
<evidence type="ECO:0008006" key="4">
    <source>
        <dbReference type="Google" id="ProtNLM"/>
    </source>
</evidence>
<evidence type="ECO:0000313" key="2">
    <source>
        <dbReference type="EMBL" id="KAF5180277.1"/>
    </source>
</evidence>
<feature type="region of interest" description="Disordered" evidence="1">
    <location>
        <begin position="474"/>
        <end position="496"/>
    </location>
</feature>
<dbReference type="Proteomes" id="UP000554482">
    <property type="component" value="Unassembled WGS sequence"/>
</dbReference>
<feature type="compositionally biased region" description="Basic and acidic residues" evidence="1">
    <location>
        <begin position="485"/>
        <end position="496"/>
    </location>
</feature>
<feature type="region of interest" description="Disordered" evidence="1">
    <location>
        <begin position="229"/>
        <end position="335"/>
    </location>
</feature>
<feature type="compositionally biased region" description="Polar residues" evidence="1">
    <location>
        <begin position="578"/>
        <end position="597"/>
    </location>
</feature>
<feature type="compositionally biased region" description="Polar residues" evidence="1">
    <location>
        <begin position="305"/>
        <end position="328"/>
    </location>
</feature>
<reference evidence="2 3" key="1">
    <citation type="submission" date="2020-06" db="EMBL/GenBank/DDBJ databases">
        <title>Transcriptomic and genomic resources for Thalictrum thalictroides and T. hernandezii: Facilitating candidate gene discovery in an emerging model plant lineage.</title>
        <authorList>
            <person name="Arias T."/>
            <person name="Riano-Pachon D.M."/>
            <person name="Di Stilio V.S."/>
        </authorList>
    </citation>
    <scope>NUCLEOTIDE SEQUENCE [LARGE SCALE GENOMIC DNA]</scope>
    <source>
        <strain evidence="3">cv. WT478/WT964</strain>
        <tissue evidence="2">Leaves</tissue>
    </source>
</reference>
<keyword evidence="3" id="KW-1185">Reference proteome</keyword>
<name>A0A7J6V684_THATH</name>
<proteinExistence type="predicted"/>
<feature type="region of interest" description="Disordered" evidence="1">
    <location>
        <begin position="578"/>
        <end position="603"/>
    </location>
</feature>
<dbReference type="EMBL" id="JABWDY010037655">
    <property type="protein sequence ID" value="KAF5180277.1"/>
    <property type="molecule type" value="Genomic_DNA"/>
</dbReference>
<comment type="caution">
    <text evidence="2">The sequence shown here is derived from an EMBL/GenBank/DDBJ whole genome shotgun (WGS) entry which is preliminary data.</text>
</comment>
<feature type="compositionally biased region" description="Basic and acidic residues" evidence="1">
    <location>
        <begin position="229"/>
        <end position="245"/>
    </location>
</feature>
<evidence type="ECO:0000256" key="1">
    <source>
        <dbReference type="SAM" id="MobiDB-lite"/>
    </source>
</evidence>
<dbReference type="OrthoDB" id="761625at2759"/>
<gene>
    <name evidence="2" type="ORF">FRX31_030132</name>
</gene>